<keyword evidence="2" id="KW-0472">Membrane</keyword>
<dbReference type="RefSeq" id="WP_194696394.1">
    <property type="nucleotide sequence ID" value="NZ_JADKPO010000012.1"/>
</dbReference>
<accession>A0A930YML3</accession>
<name>A0A930YML3_9ACTN</name>
<proteinExistence type="predicted"/>
<evidence type="ECO:0000256" key="1">
    <source>
        <dbReference type="SAM" id="MobiDB-lite"/>
    </source>
</evidence>
<protein>
    <submittedName>
        <fullName evidence="3">Uncharacterized protein</fullName>
    </submittedName>
</protein>
<evidence type="ECO:0000256" key="2">
    <source>
        <dbReference type="SAM" id="Phobius"/>
    </source>
</evidence>
<evidence type="ECO:0000313" key="3">
    <source>
        <dbReference type="EMBL" id="MBF4768254.1"/>
    </source>
</evidence>
<dbReference type="Proteomes" id="UP000660668">
    <property type="component" value="Unassembled WGS sequence"/>
</dbReference>
<dbReference type="EMBL" id="JADKPO010000012">
    <property type="protein sequence ID" value="MBF4768254.1"/>
    <property type="molecule type" value="Genomic_DNA"/>
</dbReference>
<keyword evidence="4" id="KW-1185">Reference proteome</keyword>
<dbReference type="AlphaFoldDB" id="A0A930YML3"/>
<gene>
    <name evidence="3" type="ORF">ISU10_10780</name>
</gene>
<sequence length="189" mass="21014">MDHTPATTRAASPAVADHGHEGRTRRKRRIVLRALVPVLMALTMLFGSATSASAAYTYSHTDTFAQWDSTGSRVYMKGGVNWYKDGWLTPVYRGEYRNPSYVILNTTGCLWVKVTWNTLTGTASWPPSASSNAVSDGYYRACGPRGTYVYLNGIAYASHALYGSKVCIGYSYYATYTLRRYDSCHSMHN</sequence>
<keyword evidence="2" id="KW-1133">Transmembrane helix</keyword>
<comment type="caution">
    <text evidence="3">The sequence shown here is derived from an EMBL/GenBank/DDBJ whole genome shotgun (WGS) entry which is preliminary data.</text>
</comment>
<feature type="region of interest" description="Disordered" evidence="1">
    <location>
        <begin position="1"/>
        <end position="24"/>
    </location>
</feature>
<feature type="transmembrane region" description="Helical" evidence="2">
    <location>
        <begin position="30"/>
        <end position="49"/>
    </location>
</feature>
<evidence type="ECO:0000313" key="4">
    <source>
        <dbReference type="Proteomes" id="UP000660668"/>
    </source>
</evidence>
<feature type="compositionally biased region" description="Polar residues" evidence="1">
    <location>
        <begin position="1"/>
        <end position="10"/>
    </location>
</feature>
<reference evidence="3" key="1">
    <citation type="submission" date="2020-11" db="EMBL/GenBank/DDBJ databases">
        <title>Nocardioides cynanchi sp. nov., isolated from soil of rhizosphere of Cynanchum wilfordii.</title>
        <authorList>
            <person name="Lee J.-S."/>
            <person name="Suh M.K."/>
            <person name="Kim J.-S."/>
        </authorList>
    </citation>
    <scope>NUCLEOTIDE SEQUENCE</scope>
    <source>
        <strain evidence="3">KCTC 19276</strain>
    </source>
</reference>
<organism evidence="3 4">
    <name type="scientific">Nocardioides agariphilus</name>
    <dbReference type="NCBI Taxonomy" id="433664"/>
    <lineage>
        <taxon>Bacteria</taxon>
        <taxon>Bacillati</taxon>
        <taxon>Actinomycetota</taxon>
        <taxon>Actinomycetes</taxon>
        <taxon>Propionibacteriales</taxon>
        <taxon>Nocardioidaceae</taxon>
        <taxon>Nocardioides</taxon>
    </lineage>
</organism>
<keyword evidence="2" id="KW-0812">Transmembrane</keyword>